<dbReference type="GeneID" id="25362507"/>
<dbReference type="Proteomes" id="UP000030641">
    <property type="component" value="Unassembled WGS sequence"/>
</dbReference>
<dbReference type="HOGENOM" id="CLU_2305529_0_0_1"/>
<evidence type="ECO:0000313" key="2">
    <source>
        <dbReference type="EMBL" id="KEQ99995.1"/>
    </source>
</evidence>
<reference evidence="2 3" key="1">
    <citation type="journal article" date="2014" name="BMC Genomics">
        <title>Genome sequencing of four Aureobasidium pullulans varieties: biotechnological potential, stress tolerance, and description of new species.</title>
        <authorList>
            <person name="Gostin Ar C."/>
            <person name="Ohm R.A."/>
            <person name="Kogej T."/>
            <person name="Sonjak S."/>
            <person name="Turk M."/>
            <person name="Zajc J."/>
            <person name="Zalar P."/>
            <person name="Grube M."/>
            <person name="Sun H."/>
            <person name="Han J."/>
            <person name="Sharma A."/>
            <person name="Chiniquy J."/>
            <person name="Ngan C.Y."/>
            <person name="Lipzen A."/>
            <person name="Barry K."/>
            <person name="Grigoriev I.V."/>
            <person name="Gunde-Cimerman N."/>
        </authorList>
    </citation>
    <scope>NUCLEOTIDE SEQUENCE [LARGE SCALE GENOMIC DNA]</scope>
    <source>
        <strain evidence="2 3">EXF-2481</strain>
    </source>
</reference>
<dbReference type="AlphaFoldDB" id="A0A074YQN2"/>
<feature type="compositionally biased region" description="Acidic residues" evidence="1">
    <location>
        <begin position="1"/>
        <end position="12"/>
    </location>
</feature>
<dbReference type="InParanoid" id="A0A074YQN2"/>
<dbReference type="EMBL" id="KL584750">
    <property type="protein sequence ID" value="KEQ99995.1"/>
    <property type="molecule type" value="Genomic_DNA"/>
</dbReference>
<protein>
    <submittedName>
        <fullName evidence="2">Uncharacterized protein</fullName>
    </submittedName>
</protein>
<proteinExistence type="predicted"/>
<dbReference type="RefSeq" id="XP_013348515.1">
    <property type="nucleotide sequence ID" value="XM_013493061.1"/>
</dbReference>
<feature type="compositionally biased region" description="Low complexity" evidence="1">
    <location>
        <begin position="51"/>
        <end position="70"/>
    </location>
</feature>
<feature type="region of interest" description="Disordered" evidence="1">
    <location>
        <begin position="1"/>
        <end position="100"/>
    </location>
</feature>
<evidence type="ECO:0000256" key="1">
    <source>
        <dbReference type="SAM" id="MobiDB-lite"/>
    </source>
</evidence>
<feature type="compositionally biased region" description="Polar residues" evidence="1">
    <location>
        <begin position="81"/>
        <end position="91"/>
    </location>
</feature>
<gene>
    <name evidence="2" type="ORF">AUEXF2481DRAFT_207470</name>
</gene>
<accession>A0A074YQN2</accession>
<sequence>MQLGPDDLDDDDHYYVKPDDMDPDDLFYVEPDNDPRGTTHGTAAPPGDSTAAPPAGDIAAPAAVITTVPASTIPPTGPKVSVTSTTSSLNPSADLFTKPS</sequence>
<name>A0A074YQN2_AURSE</name>
<keyword evidence="3" id="KW-1185">Reference proteome</keyword>
<evidence type="ECO:0000313" key="3">
    <source>
        <dbReference type="Proteomes" id="UP000030641"/>
    </source>
</evidence>
<organism evidence="2 3">
    <name type="scientific">Aureobasidium subglaciale (strain EXF-2481)</name>
    <name type="common">Aureobasidium pullulans var. subglaciale</name>
    <dbReference type="NCBI Taxonomy" id="1043005"/>
    <lineage>
        <taxon>Eukaryota</taxon>
        <taxon>Fungi</taxon>
        <taxon>Dikarya</taxon>
        <taxon>Ascomycota</taxon>
        <taxon>Pezizomycotina</taxon>
        <taxon>Dothideomycetes</taxon>
        <taxon>Dothideomycetidae</taxon>
        <taxon>Dothideales</taxon>
        <taxon>Saccotheciaceae</taxon>
        <taxon>Aureobasidium</taxon>
    </lineage>
</organism>